<gene>
    <name evidence="12" type="ORF">H0A62_10790</name>
</gene>
<dbReference type="InterPro" id="IPR045666">
    <property type="entry name" value="OpdA_N"/>
</dbReference>
<dbReference type="InterPro" id="IPR024077">
    <property type="entry name" value="Neurolysin/TOP_dom2"/>
</dbReference>
<dbReference type="GO" id="GO:0004222">
    <property type="term" value="F:metalloendopeptidase activity"/>
    <property type="evidence" value="ECO:0007669"/>
    <property type="project" value="UniProtKB-EC"/>
</dbReference>
<dbReference type="Gene3D" id="3.40.390.10">
    <property type="entry name" value="Collagenase (Catalytic Domain)"/>
    <property type="match status" value="1"/>
</dbReference>
<reference evidence="12 13" key="1">
    <citation type="submission" date="2020-07" db="EMBL/GenBank/DDBJ databases">
        <title>Taxonomic revisions and descriptions of new bacterial species based on genomic comparisons in the high-G+C-content subgroup of the family Alcaligenaceae.</title>
        <authorList>
            <person name="Szabo A."/>
            <person name="Felfoldi T."/>
        </authorList>
    </citation>
    <scope>NUCLEOTIDE SEQUENCE [LARGE SCALE GENOMIC DNA]</scope>
    <source>
        <strain evidence="12 13">DSM 25667</strain>
    </source>
</reference>
<comment type="caution">
    <text evidence="12">The sequence shown here is derived from an EMBL/GenBank/DDBJ whole genome shotgun (WGS) entry which is preliminary data.</text>
</comment>
<keyword evidence="2 9" id="KW-0645">Protease</keyword>
<keyword evidence="4 9" id="KW-0378">Hydrolase</keyword>
<dbReference type="RefSeq" id="WP_130039629.1">
    <property type="nucleotide sequence ID" value="NZ_JACCEV010000002.1"/>
</dbReference>
<evidence type="ECO:0000256" key="3">
    <source>
        <dbReference type="ARBA" id="ARBA00022723"/>
    </source>
</evidence>
<evidence type="ECO:0000256" key="8">
    <source>
        <dbReference type="ARBA" id="ARBA00026100"/>
    </source>
</evidence>
<sequence>MISNPLLAPVSVLVDYAAIKPEHIEPAITTLINESRQAVEASAQPALAASWEAIVEPLEDATEKLWRAWSVAGHLNAVVNTPELRAAYNQCLQQVTEFSTWVGLHTGLYEQYKRLKHVPEFARLPAVRQRIIDLALRDFRLGGVELQGEQRKRYADISEKQAQASQKFSENVLDAIDQWSLFVNDATRLAGLPDDVVQAAQAAAQTDGKQGWKLVLKMPCYIPVMQYAQDRELRYEMYRAYTTIASEQGAPELDNSALIEQLLALRAEEATLLGYDSYADLRLETRMADNAEQVLDFLRELAAKAKPYAIQDLAQLRQFAADQLNLTDLQPWDIAFASERLRETRYAYSEEEVKQYFTEPQVLAGLFQVIQTLFSVSLRASNASTWHDDAQAYEVVSAQGEVLGTLYIDLYARQGKQSGAWVDSERNRRRHDGFVQTPVVYLTCNFSRAQNGKPALLTHDDVITLFHESGHALHALLSQVDDPGAAAFASVEWDAIELPSQFMENFCWEYKVVHALSAHVDTGEALPRMLYDKLLAARNFQSGMQMLRQIEFSLFDMGIHHQSHGLSINAVLALLEQVRQEVAVLFPPAWNRFPHNFSHLFAGGYGAGYYSYKWAEVLSADAYAAFEENCVSTDGQSTDTLNPVTGKRFLDEILAVGGSRPAAESFKAFRGREPSIDALLRHSGMAAEVQ</sequence>
<accession>A0A853GUX4</accession>
<dbReference type="Pfam" id="PF19310">
    <property type="entry name" value="TOP_N"/>
    <property type="match status" value="1"/>
</dbReference>
<dbReference type="GO" id="GO:0005829">
    <property type="term" value="C:cytosol"/>
    <property type="evidence" value="ECO:0007669"/>
    <property type="project" value="UniProtKB-ARBA"/>
</dbReference>
<comment type="similarity">
    <text evidence="1 9">Belongs to the peptidase M3 family.</text>
</comment>
<dbReference type="EC" id="3.4.24.70" evidence="8"/>
<dbReference type="GO" id="GO:0046872">
    <property type="term" value="F:metal ion binding"/>
    <property type="evidence" value="ECO:0007669"/>
    <property type="project" value="UniProtKB-UniRule"/>
</dbReference>
<dbReference type="EMBL" id="JACCEV010000002">
    <property type="protein sequence ID" value="NYT86091.1"/>
    <property type="molecule type" value="Genomic_DNA"/>
</dbReference>
<dbReference type="AlphaFoldDB" id="A0A853GUX4"/>
<evidence type="ECO:0000256" key="6">
    <source>
        <dbReference type="ARBA" id="ARBA00023049"/>
    </source>
</evidence>
<dbReference type="InterPro" id="IPR024079">
    <property type="entry name" value="MetalloPept_cat_dom_sf"/>
</dbReference>
<evidence type="ECO:0000313" key="12">
    <source>
        <dbReference type="EMBL" id="NYT86091.1"/>
    </source>
</evidence>
<dbReference type="PANTHER" id="PTHR11804">
    <property type="entry name" value="PROTEASE M3 THIMET OLIGOPEPTIDASE-RELATED"/>
    <property type="match status" value="1"/>
</dbReference>
<evidence type="ECO:0000256" key="1">
    <source>
        <dbReference type="ARBA" id="ARBA00006040"/>
    </source>
</evidence>
<evidence type="ECO:0000256" key="7">
    <source>
        <dbReference type="ARBA" id="ARBA00024603"/>
    </source>
</evidence>
<comment type="cofactor">
    <cofactor evidence="9">
        <name>Zn(2+)</name>
        <dbReference type="ChEBI" id="CHEBI:29105"/>
    </cofactor>
    <text evidence="9">Binds 1 zinc ion.</text>
</comment>
<protein>
    <recommendedName>
        <fullName evidence="8">oligopeptidase A</fullName>
        <ecNumber evidence="8">3.4.24.70</ecNumber>
    </recommendedName>
</protein>
<dbReference type="InterPro" id="IPR045090">
    <property type="entry name" value="Pept_M3A_M3B"/>
</dbReference>
<dbReference type="GO" id="GO:0006508">
    <property type="term" value="P:proteolysis"/>
    <property type="evidence" value="ECO:0007669"/>
    <property type="project" value="UniProtKB-KW"/>
</dbReference>
<keyword evidence="5 9" id="KW-0862">Zinc</keyword>
<dbReference type="GO" id="GO:0006518">
    <property type="term" value="P:peptide metabolic process"/>
    <property type="evidence" value="ECO:0007669"/>
    <property type="project" value="TreeGrafter"/>
</dbReference>
<organism evidence="12 13">
    <name type="scientific">Pollutimonas harenae</name>
    <dbReference type="NCBI Taxonomy" id="657015"/>
    <lineage>
        <taxon>Bacteria</taxon>
        <taxon>Pseudomonadati</taxon>
        <taxon>Pseudomonadota</taxon>
        <taxon>Betaproteobacteria</taxon>
        <taxon>Burkholderiales</taxon>
        <taxon>Alcaligenaceae</taxon>
        <taxon>Pollutimonas</taxon>
    </lineage>
</organism>
<evidence type="ECO:0000313" key="13">
    <source>
        <dbReference type="Proteomes" id="UP000554144"/>
    </source>
</evidence>
<dbReference type="SUPFAM" id="SSF55486">
    <property type="entry name" value="Metalloproteases ('zincins'), catalytic domain"/>
    <property type="match status" value="1"/>
</dbReference>
<proteinExistence type="inferred from homology"/>
<feature type="domain" description="Oligopeptidase A N-terminal" evidence="11">
    <location>
        <begin position="31"/>
        <end position="151"/>
    </location>
</feature>
<dbReference type="InterPro" id="IPR001567">
    <property type="entry name" value="Pept_M3A_M3B_dom"/>
</dbReference>
<evidence type="ECO:0000256" key="2">
    <source>
        <dbReference type="ARBA" id="ARBA00022670"/>
    </source>
</evidence>
<name>A0A853GUX4_9BURK</name>
<keyword evidence="13" id="KW-1185">Reference proteome</keyword>
<dbReference type="FunFam" id="3.40.390.10:FF:000009">
    <property type="entry name" value="Oligopeptidase A"/>
    <property type="match status" value="1"/>
</dbReference>
<dbReference type="Pfam" id="PF01432">
    <property type="entry name" value="Peptidase_M3"/>
    <property type="match status" value="1"/>
</dbReference>
<dbReference type="PANTHER" id="PTHR11804:SF84">
    <property type="entry name" value="SACCHAROLYSIN"/>
    <property type="match status" value="1"/>
</dbReference>
<keyword evidence="3 9" id="KW-0479">Metal-binding</keyword>
<dbReference type="Proteomes" id="UP000554144">
    <property type="component" value="Unassembled WGS sequence"/>
</dbReference>
<evidence type="ECO:0000256" key="5">
    <source>
        <dbReference type="ARBA" id="ARBA00022833"/>
    </source>
</evidence>
<feature type="domain" description="Peptidase M3A/M3B catalytic" evidence="10">
    <location>
        <begin position="224"/>
        <end position="684"/>
    </location>
</feature>
<evidence type="ECO:0000256" key="9">
    <source>
        <dbReference type="RuleBase" id="RU003435"/>
    </source>
</evidence>
<dbReference type="CDD" id="cd06456">
    <property type="entry name" value="M3A_DCP"/>
    <property type="match status" value="1"/>
</dbReference>
<comment type="catalytic activity">
    <reaction evidence="7">
        <text>Hydrolysis of oligopeptides, with broad specificity. Gly or Ala commonly occur as P1 or P1' residues, but more distant residues are also important, as is shown by the fact that Z-Gly-Pro-Gly-|-Gly-Pro-Ala is cleaved, but not Z-(Gly)(5).</text>
        <dbReference type="EC" id="3.4.24.70"/>
    </reaction>
</comment>
<keyword evidence="6 9" id="KW-0482">Metalloprotease</keyword>
<evidence type="ECO:0000259" key="11">
    <source>
        <dbReference type="Pfam" id="PF19310"/>
    </source>
</evidence>
<evidence type="ECO:0000256" key="4">
    <source>
        <dbReference type="ARBA" id="ARBA00022801"/>
    </source>
</evidence>
<dbReference type="OrthoDB" id="9773538at2"/>
<dbReference type="Gene3D" id="1.10.1370.10">
    <property type="entry name" value="Neurolysin, domain 3"/>
    <property type="match status" value="1"/>
</dbReference>
<dbReference type="InterPro" id="IPR034005">
    <property type="entry name" value="M3A_DCP"/>
</dbReference>
<evidence type="ECO:0000259" key="10">
    <source>
        <dbReference type="Pfam" id="PF01432"/>
    </source>
</evidence>